<organism evidence="3 4">
    <name type="scientific">Stegodyphus mimosarum</name>
    <name type="common">African social velvet spider</name>
    <dbReference type="NCBI Taxonomy" id="407821"/>
    <lineage>
        <taxon>Eukaryota</taxon>
        <taxon>Metazoa</taxon>
        <taxon>Ecdysozoa</taxon>
        <taxon>Arthropoda</taxon>
        <taxon>Chelicerata</taxon>
        <taxon>Arachnida</taxon>
        <taxon>Araneae</taxon>
        <taxon>Araneomorphae</taxon>
        <taxon>Entelegynae</taxon>
        <taxon>Eresoidea</taxon>
        <taxon>Eresidae</taxon>
        <taxon>Stegodyphus</taxon>
    </lineage>
</organism>
<accession>A0A087UMG1</accession>
<dbReference type="CDD" id="cd00130">
    <property type="entry name" value="PAS"/>
    <property type="match status" value="1"/>
</dbReference>
<feature type="non-terminal residue" evidence="3">
    <location>
        <position position="822"/>
    </location>
</feature>
<dbReference type="InterPro" id="IPR035965">
    <property type="entry name" value="PAS-like_dom_sf"/>
</dbReference>
<protein>
    <submittedName>
        <fullName evidence="3">Neuronal PAS domain-containing protein 2</fullName>
    </submittedName>
</protein>
<keyword evidence="4" id="KW-1185">Reference proteome</keyword>
<feature type="compositionally biased region" description="Polar residues" evidence="1">
    <location>
        <begin position="281"/>
        <end position="291"/>
    </location>
</feature>
<dbReference type="SUPFAM" id="SSF55785">
    <property type="entry name" value="PYP-like sensor domain (PAS domain)"/>
    <property type="match status" value="1"/>
</dbReference>
<dbReference type="InterPro" id="IPR050933">
    <property type="entry name" value="Circadian_TF"/>
</dbReference>
<dbReference type="Pfam" id="PF14598">
    <property type="entry name" value="PAS_11"/>
    <property type="match status" value="1"/>
</dbReference>
<dbReference type="Gene3D" id="3.30.450.20">
    <property type="entry name" value="PAS domain"/>
    <property type="match status" value="1"/>
</dbReference>
<evidence type="ECO:0000256" key="1">
    <source>
        <dbReference type="SAM" id="MobiDB-lite"/>
    </source>
</evidence>
<feature type="compositionally biased region" description="Polar residues" evidence="1">
    <location>
        <begin position="255"/>
        <end position="272"/>
    </location>
</feature>
<evidence type="ECO:0000313" key="4">
    <source>
        <dbReference type="Proteomes" id="UP000054359"/>
    </source>
</evidence>
<proteinExistence type="predicted"/>
<dbReference type="Proteomes" id="UP000054359">
    <property type="component" value="Unassembled WGS sequence"/>
</dbReference>
<evidence type="ECO:0000313" key="3">
    <source>
        <dbReference type="EMBL" id="KFM78550.1"/>
    </source>
</evidence>
<dbReference type="PANTHER" id="PTHR23042">
    <property type="entry name" value="CIRCADIAN PROTEIN CLOCK/ARNT/BMAL/PAS"/>
    <property type="match status" value="1"/>
</dbReference>
<dbReference type="OrthoDB" id="7788762at2759"/>
<dbReference type="STRING" id="407821.A0A087UMG1"/>
<feature type="region of interest" description="Disordered" evidence="1">
    <location>
        <begin position="255"/>
        <end position="310"/>
    </location>
</feature>
<sequence>MQRLLAASLKRGNSGPPPRCSFRCRMKEKSQPRSEAATYQSVHFTGDISLCEEDENSAKHPKPSCIVTHMFKAFVRVVDPNPYNQLSLEEATADEYVTRHSLDGTILFSDHRISTVTGHLPQEVLGKSAYKYIVDEDISIALFAHHLMFSNQNGTGMIVYRLRTRDNKFVYLKSVGCLQMNSSSTKVDHFVCVNQQLSDADGGAQLKYFVDRFIPHIKGSSTASLFESVKNFQVASLKALNKGILVSPRVENKSPNTQLSEISQVDNNLNKSENPKKISRNKNANDNSIGSVSKCDVKKRSRRNLKSESVKGNNFSDKKLLVISNAKQDIVSCVPPTFPLYLKNLDSLGSSSSVCAQDNVSKIPKKLKKVVFADNFQEININSVGCNPPKKESVAVSQISDINVPLNCCSPATESAVSQIAGIIPSLNLHSPKDDSVAVNQILNFNPSLNLHCPTTETTAANQMLGINPSFNLHNPTHGSLDINQVLSMNPSLNLQTITSVYLNSNTVSYSASKESDTMQKHNVYINDNLISNVPEYSINESLACSSSSDLALLDCTVIYSSNSSETVKTIPERCQQLLKTDGKGTRNSVQSLCSKDHFCNGIECCGKVNKQSFDNGNVSAPECHFQLQDLYSSNKTDFSSIQLMHVDPVSDVQVQVSHAGENVGEFIAMNHVSLPENIFEIDNITTDFSLLKPSDAEAMLLDNSLWSSEDCSEFNLPKGILNEGTSEAAVSSGACSGNLQTEYLNTGAKNEVKTNLVQEDLPSLLDSTLPLDDPSLLTANGWTDYLDASDLLNSSASDVPLNNDEPFSIDIAPLDKSVDHW</sequence>
<reference evidence="3 4" key="1">
    <citation type="submission" date="2013-11" db="EMBL/GenBank/DDBJ databases">
        <title>Genome sequencing of Stegodyphus mimosarum.</title>
        <authorList>
            <person name="Bechsgaard J."/>
        </authorList>
    </citation>
    <scope>NUCLEOTIDE SEQUENCE [LARGE SCALE GENOMIC DNA]</scope>
</reference>
<dbReference type="EMBL" id="KK120559">
    <property type="protein sequence ID" value="KFM78550.1"/>
    <property type="molecule type" value="Genomic_DNA"/>
</dbReference>
<feature type="domain" description="PAS" evidence="2">
    <location>
        <begin position="88"/>
        <end position="137"/>
    </location>
</feature>
<name>A0A087UMG1_STEMI</name>
<dbReference type="AlphaFoldDB" id="A0A087UMG1"/>
<evidence type="ECO:0000259" key="2">
    <source>
        <dbReference type="PROSITE" id="PS50112"/>
    </source>
</evidence>
<dbReference type="PROSITE" id="PS50112">
    <property type="entry name" value="PAS"/>
    <property type="match status" value="1"/>
</dbReference>
<gene>
    <name evidence="3" type="ORF">X975_22398</name>
</gene>
<dbReference type="InterPro" id="IPR000014">
    <property type="entry name" value="PAS"/>
</dbReference>